<reference evidence="1 2" key="1">
    <citation type="submission" date="2019-12" db="EMBL/GenBank/DDBJ databases">
        <authorList>
            <person name="Li M."/>
        </authorList>
    </citation>
    <scope>NUCLEOTIDE SEQUENCE [LARGE SCALE GENOMIC DNA]</scope>
    <source>
        <strain evidence="1 2">GBMRC 2024</strain>
    </source>
</reference>
<protein>
    <submittedName>
        <fullName evidence="1">Uncharacterized protein</fullName>
    </submittedName>
</protein>
<dbReference type="Gene3D" id="3.30.10.10">
    <property type="entry name" value="Trypsin Inhibitor V, subunit A"/>
    <property type="match status" value="1"/>
</dbReference>
<name>A0A6L7G827_9RHOB</name>
<dbReference type="AlphaFoldDB" id="A0A6L7G827"/>
<sequence>MDPYLDLVGQTYDESMMADRTGPYRVIPENGQMTMDHRPDRLTIHLDAAGRVAAIRCI</sequence>
<gene>
    <name evidence="1" type="ORF">GR170_18370</name>
</gene>
<dbReference type="EMBL" id="WUMU01000021">
    <property type="protein sequence ID" value="MXN19802.1"/>
    <property type="molecule type" value="Genomic_DNA"/>
</dbReference>
<evidence type="ECO:0000313" key="2">
    <source>
        <dbReference type="Proteomes" id="UP000477911"/>
    </source>
</evidence>
<organism evidence="1 2">
    <name type="scientific">Pseudooceanicola albus</name>
    <dbReference type="NCBI Taxonomy" id="2692189"/>
    <lineage>
        <taxon>Bacteria</taxon>
        <taxon>Pseudomonadati</taxon>
        <taxon>Pseudomonadota</taxon>
        <taxon>Alphaproteobacteria</taxon>
        <taxon>Rhodobacterales</taxon>
        <taxon>Paracoccaceae</taxon>
        <taxon>Pseudooceanicola</taxon>
    </lineage>
</organism>
<accession>A0A6L7G827</accession>
<proteinExistence type="predicted"/>
<dbReference type="InterPro" id="IPR021719">
    <property type="entry name" value="Prot_inh_I78"/>
</dbReference>
<evidence type="ECO:0000313" key="1">
    <source>
        <dbReference type="EMBL" id="MXN19802.1"/>
    </source>
</evidence>
<dbReference type="Pfam" id="PF11720">
    <property type="entry name" value="Inhibitor_I78"/>
    <property type="match status" value="1"/>
</dbReference>
<comment type="caution">
    <text evidence="1">The sequence shown here is derived from an EMBL/GenBank/DDBJ whole genome shotgun (WGS) entry which is preliminary data.</text>
</comment>
<dbReference type="Proteomes" id="UP000477911">
    <property type="component" value="Unassembled WGS sequence"/>
</dbReference>
<keyword evidence="2" id="KW-1185">Reference proteome</keyword>